<proteinExistence type="predicted"/>
<organism evidence="1 2">
    <name type="scientific">Macroventuria anomochaeta</name>
    <dbReference type="NCBI Taxonomy" id="301207"/>
    <lineage>
        <taxon>Eukaryota</taxon>
        <taxon>Fungi</taxon>
        <taxon>Dikarya</taxon>
        <taxon>Ascomycota</taxon>
        <taxon>Pezizomycotina</taxon>
        <taxon>Dothideomycetes</taxon>
        <taxon>Pleosporomycetidae</taxon>
        <taxon>Pleosporales</taxon>
        <taxon>Pleosporineae</taxon>
        <taxon>Didymellaceae</taxon>
        <taxon>Macroventuria</taxon>
    </lineage>
</organism>
<gene>
    <name evidence="1" type="ORF">BU25DRAFT_334950</name>
</gene>
<dbReference type="EMBL" id="MU006706">
    <property type="protein sequence ID" value="KAF2630582.1"/>
    <property type="molecule type" value="Genomic_DNA"/>
</dbReference>
<keyword evidence="2" id="KW-1185">Reference proteome</keyword>
<reference evidence="1" key="1">
    <citation type="journal article" date="2020" name="Stud. Mycol.">
        <title>101 Dothideomycetes genomes: a test case for predicting lifestyles and emergence of pathogens.</title>
        <authorList>
            <person name="Haridas S."/>
            <person name="Albert R."/>
            <person name="Binder M."/>
            <person name="Bloem J."/>
            <person name="Labutti K."/>
            <person name="Salamov A."/>
            <person name="Andreopoulos B."/>
            <person name="Baker S."/>
            <person name="Barry K."/>
            <person name="Bills G."/>
            <person name="Bluhm B."/>
            <person name="Cannon C."/>
            <person name="Castanera R."/>
            <person name="Culley D."/>
            <person name="Daum C."/>
            <person name="Ezra D."/>
            <person name="Gonzalez J."/>
            <person name="Henrissat B."/>
            <person name="Kuo A."/>
            <person name="Liang C."/>
            <person name="Lipzen A."/>
            <person name="Lutzoni F."/>
            <person name="Magnuson J."/>
            <person name="Mondo S."/>
            <person name="Nolan M."/>
            <person name="Ohm R."/>
            <person name="Pangilinan J."/>
            <person name="Park H.-J."/>
            <person name="Ramirez L."/>
            <person name="Alfaro M."/>
            <person name="Sun H."/>
            <person name="Tritt A."/>
            <person name="Yoshinaga Y."/>
            <person name="Zwiers L.-H."/>
            <person name="Turgeon B."/>
            <person name="Goodwin S."/>
            <person name="Spatafora J."/>
            <person name="Crous P."/>
            <person name="Grigoriev I."/>
        </authorList>
    </citation>
    <scope>NUCLEOTIDE SEQUENCE</scope>
    <source>
        <strain evidence="1">CBS 525.71</strain>
    </source>
</reference>
<sequence>LAPKRPIRGGNKPTIRDQSSSTAISRHRRKVYPEDKLKQTNKTRELASCARCKAQRRRCKPNPEGDHLPCLTCLTTKAGPRYASLGCIRSRISDCQLFRTGVGFYTFYQKHPMIGSTYGDFHLQESRMWVRGELHILEITQDMGPVCRFEVRQFIPPVEPDAVDLKGRSMYHVPWAIADADKTTRAFNVFLDKNLVPYLRSVLNEDDELFGEVFRSAIRIAHPNAPKPRNTLVHKTLRLWVACRFIEGKWRCCGSDVLRAGELKNPFRSPDWVSPPPYIDYQYASIIMHRILGPLSKAVLKELQDLVDKRKPRDWYTIFLVTFILLHNYERGILFQRVFWAKRRMTVGNVPFGIKFDWNTETARKMAEIDQEQVNFLTKLGVLVRQKGNMHSYKIYHPFSTMAPSILDNTPSQQPSPYVPAAKNSLSRVRQWPKSINNALTWSGSSFQSESDFTLEATESHNQELRQALDNFLSLGLDGREISPENFLLPKLGDKLRQGALDVHSGRGFVTLRGIDFDRYSCEDGILIFLGISSYFGEKRAKQDDQGNMLMHIRDAKASSISQGERPTRFSNRASTFHSDPFPNVLGLFTKSCAAKGGNHIVASSVSIYNEIAATRPDILESLAEPNWPFDSPGGLIERELRPILFYHGGHIILNYAREPLLGLGDVPRTSGFPNLTSAQREALDLLEATAQAHRLTLKNQPGDLVFVNNHGLLHSREAFEDDGESSRYLIRLWLKNQALAWKLPRVLREGNERLFESNEVEEQWNIMPLPRLTFTVAERLSS</sequence>
<accession>A0ACB6SAP2</accession>
<feature type="non-terminal residue" evidence="1">
    <location>
        <position position="1"/>
    </location>
</feature>
<evidence type="ECO:0000313" key="1">
    <source>
        <dbReference type="EMBL" id="KAF2630582.1"/>
    </source>
</evidence>
<dbReference type="Proteomes" id="UP000799754">
    <property type="component" value="Unassembled WGS sequence"/>
</dbReference>
<comment type="caution">
    <text evidence="1">The sequence shown here is derived from an EMBL/GenBank/DDBJ whole genome shotgun (WGS) entry which is preliminary data.</text>
</comment>
<evidence type="ECO:0000313" key="2">
    <source>
        <dbReference type="Proteomes" id="UP000799754"/>
    </source>
</evidence>
<name>A0ACB6SAP2_9PLEO</name>
<protein>
    <submittedName>
        <fullName evidence="1">Clavaminate synthase-like protein</fullName>
    </submittedName>
</protein>